<dbReference type="Pfam" id="PF22960">
    <property type="entry name" value="WHD_UBR1"/>
    <property type="match status" value="1"/>
</dbReference>
<dbReference type="SMART" id="SM00396">
    <property type="entry name" value="ZnF_UBR1"/>
    <property type="match status" value="1"/>
</dbReference>
<organism evidence="14 15">
    <name type="scientific">Strongyloides papillosus</name>
    <name type="common">Intestinal threadworm</name>
    <dbReference type="NCBI Taxonomy" id="174720"/>
    <lineage>
        <taxon>Eukaryota</taxon>
        <taxon>Metazoa</taxon>
        <taxon>Ecdysozoa</taxon>
        <taxon>Nematoda</taxon>
        <taxon>Chromadorea</taxon>
        <taxon>Rhabditida</taxon>
        <taxon>Tylenchina</taxon>
        <taxon>Panagrolaimomorpha</taxon>
        <taxon>Strongyloidoidea</taxon>
        <taxon>Strongyloididae</taxon>
        <taxon>Strongyloides</taxon>
    </lineage>
</organism>
<keyword evidence="7 10" id="KW-0862">Zinc</keyword>
<dbReference type="Gene3D" id="2.10.110.30">
    <property type="match status" value="1"/>
</dbReference>
<keyword evidence="4 10" id="KW-0479">Metal-binding</keyword>
<evidence type="ECO:0000256" key="3">
    <source>
        <dbReference type="ARBA" id="ARBA00022679"/>
    </source>
</evidence>
<sequence>MIDRILRAGKDEDWILATKLLYEHWTENCPKVFIEKSDTPWNNTLDEAKVYDELIRPVASLYIGKEIKSSEYENDEDRGCSLEQLANEYGCNVENNSKGQICGKGFGNGELTYHCKDCEVDGTCVLCKDCFEKSEHKNHNHKVSVSIGGGYCDCGDPEAWKNNFACGDHQPIEAESGTDSQSTLPQIPPQIESRIRQLTLSVILYSISVLYSDGDEKLSNLLNLSGKSKFQNNFQAVLYNDETHTYENVIKALVNAINVNEDTACKIATIIDKQGRATVKIGTKSDCEKVKQVIIKRTNRENSSNKGKKDGPLEVKVLSSITVAVQEFAFFLLKWLNKQMTVFTPLQNIVADICLNRYCNPDNTIDNLCSGPTHPKDSAEGYDDDDDIQSMELGTEKNESLRIIDTITDDVQNFFDILTKPHDDSPKTPAEMARQRCNRRKRDKGDIIIALMVKANIKWWKSVRLTTQSFIMTALVRRLDYKIQFSKILIAHYKKLLKDYCMDDHHQLVSVLSLTVQYFTVPTVAKAIIADDNAFGVCMQTIIKLMNAYLKKSKYNQALEVYDFQDGSYGKHPYYVKRLSTILVDVQYLLQSVPSPEEWTPELRNGFLNGVDSLFQFFGYIQDMNQTRKHYGEHQVWEMEWETAFYLQLYLQNIAPLVIDWALSDFEVYKEVFKRVYDRIKDLINKHPDMTGPKKEITINGVTASCIDFDINNKPVSIHQPLWRIFAGLFTANNNTFLNNITTNASGIRLEWEPSPYRMHLDLAIMAEPPLRCIIFLNQVTLGMWRKNGFGVVNQCHNYNSSNCRGEMFDRDIILLQATAALTDPDQFIIRMIHRYGLHNWADLDFDYDILKANHEASLAHESASSNDDTITRIPNNRTRLLRTTIMGTDFRMETVFGQVNQTPPNQSPLLEDSSKHLTGLAEEMLNLVIYLICERYVKGVGKVTLQDILEREIIHMLSVNSLPFSKIEKITNWGDFTEELLHNALKNVATYSHPEKSVPGIFTLKDEIKQYFSPYFYHYTKSEASKAEQTQKDSRKNLDLELRCCPPHILPEFDDFYKDVPNLLKCTVFVSLQKAILERYASKSRFSSEGLVNRICYTICLALNEQKKHEKPDTYDYISVGENYDILKLLKGALASSPLSNCSDMITYTIQKYEEVCAWYFGKEIVKETVSENKDSQEELERANRRAEKAKKLREQAMKKMMNKASHFMKHATLNENSKGGEGPGTSQRSKLLSVMDDDEETGEIINDKGFPVCLGSHKSEILPIEKKQALCILCQDTERLKFGKTGFVCCAYAYKSFLFTQKDCPGSKNTNNLDVFVDASIPESLAIMTCGHTIHYQCFKSFKESYKSRNNQRMTNSQSSKIIDIEGGEYLCPLCKRISNCAIPYLPHQDFSGITKVSLHTLPTKNEDFSTWLLKYRRAVEGRLNGIETSIVKQRPHKGHSRKRSHSERSLLELAKQGDEPFIDSNLSSTPTAKCASEASLPINTEVGGGMSGDLSSSDGFRSPTNIGSMDSSFFDTVSPKNLLSNIKHMKKAYFYKNKKETIPKIMRDTEMMYVFINTMAEFRKDSPTSKDQAQKYLKICNIWHTCVFILRQVAAVLEEENKPLFGALNFRQKESLKCLTRMATSSSNFISSINSRSLAAILLQPLLYPLNSNDSGKNLKEDKISPFPVLSKFHVSLMQRANSVSSDDSNSQRSREVKSPDHGNKLFSNITTPFFKDMGQETLSAKAANRIKKQDSLLNIDCLTLAFDLLMVIGHTSINGEVFLHDKFKEDTCNLVVDGSQDELNVIQLVLYAHIFQILATFEEIDNSGESDMPLQDEIYVKIMDIVNAIGKDDKQFIRNIEQNYNKVKERIIKGILGYLRPLAIFYRILTLVPPPEVLKDPGFDQLSPLLRYMGLPYSLEELFSVEGILPLFEMWGKQLPNKSSGSGTHYYVKQPISINKLIDLPEDFTDIIVEASKFKCPSSSKADNISSNPALCLVCGKILCAQSMCCQSKVNKNEEIGAGNLHMQTCTGQNGLFLRMRECIILAVTTKNRGASYNGPYVDKYGEQDGGNKRGNRLFFSDHLYSKFRKAWLHQDVVEMIINENEVNHRLAVYEWRQF</sequence>
<keyword evidence="3 10" id="KW-0808">Transferase</keyword>
<evidence type="ECO:0000259" key="13">
    <source>
        <dbReference type="PROSITE" id="PS51157"/>
    </source>
</evidence>
<evidence type="ECO:0000313" key="15">
    <source>
        <dbReference type="WBParaSite" id="SPAL_0000554000.1"/>
    </source>
</evidence>
<dbReference type="GO" id="GO:0071596">
    <property type="term" value="P:ubiquitin-dependent protein catabolic process via the N-end rule pathway"/>
    <property type="evidence" value="ECO:0007669"/>
    <property type="project" value="UniProtKB-UniRule"/>
</dbReference>
<dbReference type="FunFam" id="3.30.1390.10:FF:000010">
    <property type="entry name" value="E3 ubiquitin-protein ligase ubr-1"/>
    <property type="match status" value="1"/>
</dbReference>
<dbReference type="STRING" id="174720.A0A0N5BHV5"/>
<dbReference type="Gene3D" id="3.30.1390.10">
    <property type="match status" value="1"/>
</dbReference>
<dbReference type="InterPro" id="IPR003126">
    <property type="entry name" value="Znf_UBR"/>
</dbReference>
<keyword evidence="6 10" id="KW-0833">Ubl conjugation pathway</keyword>
<dbReference type="Pfam" id="PF18995">
    <property type="entry name" value="PRT6_C"/>
    <property type="match status" value="1"/>
</dbReference>
<evidence type="ECO:0000256" key="2">
    <source>
        <dbReference type="ARBA" id="ARBA00004906"/>
    </source>
</evidence>
<dbReference type="InterPro" id="IPR014719">
    <property type="entry name" value="Ribosomal_bL12_C/ClpS-like"/>
</dbReference>
<dbReference type="EC" id="2.3.2.27" evidence="10"/>
<reference evidence="15" key="1">
    <citation type="submission" date="2017-02" db="UniProtKB">
        <authorList>
            <consortium name="WormBaseParasite"/>
        </authorList>
    </citation>
    <scope>IDENTIFICATION</scope>
</reference>
<dbReference type="InterPro" id="IPR044046">
    <property type="entry name" value="E3_ligase_UBR-like_C"/>
</dbReference>
<dbReference type="CDD" id="cd19672">
    <property type="entry name" value="UBR-box_UBR1_like"/>
    <property type="match status" value="1"/>
</dbReference>
<dbReference type="SUPFAM" id="SSF54736">
    <property type="entry name" value="ClpS-like"/>
    <property type="match status" value="1"/>
</dbReference>
<dbReference type="PANTHER" id="PTHR21497:SF24">
    <property type="entry name" value="E3 UBIQUITIN-PROTEIN LIGASE UBR1"/>
    <property type="match status" value="1"/>
</dbReference>
<evidence type="ECO:0000256" key="8">
    <source>
        <dbReference type="ARBA" id="ARBA00046341"/>
    </source>
</evidence>
<feature type="region of interest" description="Disordered" evidence="12">
    <location>
        <begin position="1685"/>
        <end position="1708"/>
    </location>
</feature>
<dbReference type="Pfam" id="PF02617">
    <property type="entry name" value="ClpS"/>
    <property type="match status" value="1"/>
</dbReference>
<keyword evidence="11" id="KW-0175">Coiled coil</keyword>
<evidence type="ECO:0000256" key="6">
    <source>
        <dbReference type="ARBA" id="ARBA00022786"/>
    </source>
</evidence>
<dbReference type="WBParaSite" id="SPAL_0000554000.1">
    <property type="protein sequence ID" value="SPAL_0000554000.1"/>
    <property type="gene ID" value="SPAL_0000554000"/>
</dbReference>
<dbReference type="GO" id="GO:0008270">
    <property type="term" value="F:zinc ion binding"/>
    <property type="evidence" value="ECO:0007669"/>
    <property type="project" value="UniProtKB-UniRule"/>
</dbReference>
<accession>A0A0N5BHV5</accession>
<evidence type="ECO:0000256" key="7">
    <source>
        <dbReference type="ARBA" id="ARBA00022833"/>
    </source>
</evidence>
<comment type="function">
    <text evidence="10">Ubiquitin ligase protein which is a component of the N-end rule pathway. Recognizes and binds to proteins bearing specific N-terminal residues that are destabilizing according to the N-end rule, leading to their ubiquitination and subsequent degradation.</text>
</comment>
<keyword evidence="5 10" id="KW-0863">Zinc-finger</keyword>
<dbReference type="PANTHER" id="PTHR21497">
    <property type="entry name" value="UBIQUITIN LIGASE E3 ALPHA-RELATED"/>
    <property type="match status" value="1"/>
</dbReference>
<dbReference type="InterPro" id="IPR039164">
    <property type="entry name" value="UBR1-like"/>
</dbReference>
<comment type="pathway">
    <text evidence="2 10">Protein modification; protein ubiquitination.</text>
</comment>
<keyword evidence="14" id="KW-1185">Reference proteome</keyword>
<evidence type="ECO:0000256" key="11">
    <source>
        <dbReference type="SAM" id="Coils"/>
    </source>
</evidence>
<dbReference type="InterPro" id="IPR003769">
    <property type="entry name" value="ClpS_core"/>
</dbReference>
<feature type="compositionally biased region" description="Low complexity" evidence="12">
    <location>
        <begin position="1685"/>
        <end position="1695"/>
    </location>
</feature>
<dbReference type="PROSITE" id="PS51157">
    <property type="entry name" value="ZF_UBR"/>
    <property type="match status" value="1"/>
</dbReference>
<dbReference type="UniPathway" id="UPA00143"/>
<dbReference type="GO" id="GO:0005737">
    <property type="term" value="C:cytoplasm"/>
    <property type="evidence" value="ECO:0007669"/>
    <property type="project" value="TreeGrafter"/>
</dbReference>
<evidence type="ECO:0000256" key="10">
    <source>
        <dbReference type="RuleBase" id="RU366018"/>
    </source>
</evidence>
<dbReference type="Pfam" id="PF02207">
    <property type="entry name" value="zf-UBR"/>
    <property type="match status" value="1"/>
</dbReference>
<protein>
    <recommendedName>
        <fullName evidence="10">E3 ubiquitin-protein ligase</fullName>
        <ecNumber evidence="10">2.3.2.27</ecNumber>
    </recommendedName>
</protein>
<evidence type="ECO:0000313" key="14">
    <source>
        <dbReference type="Proteomes" id="UP000046392"/>
    </source>
</evidence>
<feature type="coiled-coil region" evidence="11">
    <location>
        <begin position="1167"/>
        <end position="1201"/>
    </location>
</feature>
<comment type="similarity">
    <text evidence="8 10">Belongs to the E3 ubiquitin-protein ligase UBR1-like family.</text>
</comment>
<dbReference type="FunFam" id="2.10.110.30:FF:000001">
    <property type="entry name" value="E3 ubiquitin-protein ligase UBR2 isoform 1"/>
    <property type="match status" value="1"/>
</dbReference>
<evidence type="ECO:0000256" key="1">
    <source>
        <dbReference type="ARBA" id="ARBA00000900"/>
    </source>
</evidence>
<feature type="compositionally biased region" description="Basic and acidic residues" evidence="12">
    <location>
        <begin position="1696"/>
        <end position="1707"/>
    </location>
</feature>
<dbReference type="InterPro" id="IPR055194">
    <property type="entry name" value="UBR1-like_WH"/>
</dbReference>
<evidence type="ECO:0000256" key="9">
    <source>
        <dbReference type="PROSITE-ProRule" id="PRU00508"/>
    </source>
</evidence>
<evidence type="ECO:0000256" key="5">
    <source>
        <dbReference type="ARBA" id="ARBA00022771"/>
    </source>
</evidence>
<feature type="zinc finger region" description="UBR-type" evidence="9">
    <location>
        <begin position="100"/>
        <end position="171"/>
    </location>
</feature>
<name>A0A0N5BHV5_STREA</name>
<dbReference type="GO" id="GO:0016567">
    <property type="term" value="P:protein ubiquitination"/>
    <property type="evidence" value="ECO:0007669"/>
    <property type="project" value="UniProtKB-UniRule"/>
</dbReference>
<proteinExistence type="inferred from homology"/>
<dbReference type="GO" id="GO:0061630">
    <property type="term" value="F:ubiquitin protein ligase activity"/>
    <property type="evidence" value="ECO:0007669"/>
    <property type="project" value="UniProtKB-UniRule"/>
</dbReference>
<evidence type="ECO:0000256" key="4">
    <source>
        <dbReference type="ARBA" id="ARBA00022723"/>
    </source>
</evidence>
<dbReference type="GO" id="GO:0000151">
    <property type="term" value="C:ubiquitin ligase complex"/>
    <property type="evidence" value="ECO:0007669"/>
    <property type="project" value="TreeGrafter"/>
</dbReference>
<evidence type="ECO:0000256" key="12">
    <source>
        <dbReference type="SAM" id="MobiDB-lite"/>
    </source>
</evidence>
<feature type="domain" description="UBR-type" evidence="13">
    <location>
        <begin position="100"/>
        <end position="171"/>
    </location>
</feature>
<comment type="catalytic activity">
    <reaction evidence="1 10">
        <text>S-ubiquitinyl-[E2 ubiquitin-conjugating enzyme]-L-cysteine + [acceptor protein]-L-lysine = [E2 ubiquitin-conjugating enzyme]-L-cysteine + N(6)-ubiquitinyl-[acceptor protein]-L-lysine.</text>
        <dbReference type="EC" id="2.3.2.27"/>
    </reaction>
</comment>
<dbReference type="Proteomes" id="UP000046392">
    <property type="component" value="Unplaced"/>
</dbReference>